<evidence type="ECO:0000256" key="2">
    <source>
        <dbReference type="ARBA" id="ARBA00022448"/>
    </source>
</evidence>
<feature type="transmembrane region" description="Helical" evidence="6">
    <location>
        <begin position="62"/>
        <end position="82"/>
    </location>
</feature>
<dbReference type="GO" id="GO:0022857">
    <property type="term" value="F:transmembrane transporter activity"/>
    <property type="evidence" value="ECO:0007669"/>
    <property type="project" value="InterPro"/>
</dbReference>
<feature type="transmembrane region" description="Helical" evidence="6">
    <location>
        <begin position="94"/>
        <end position="113"/>
    </location>
</feature>
<feature type="transmembrane region" description="Helical" evidence="6">
    <location>
        <begin position="247"/>
        <end position="265"/>
    </location>
</feature>
<protein>
    <submittedName>
        <fullName evidence="8">Predicted arabinose efflux permease, MFS family</fullName>
    </submittedName>
</protein>
<feature type="transmembrane region" description="Helical" evidence="6">
    <location>
        <begin position="25"/>
        <end position="50"/>
    </location>
</feature>
<dbReference type="Proteomes" id="UP000189796">
    <property type="component" value="Chromosome I"/>
</dbReference>
<dbReference type="PANTHER" id="PTHR23505">
    <property type="entry name" value="SPINSTER"/>
    <property type="match status" value="1"/>
</dbReference>
<feature type="transmembrane region" description="Helical" evidence="6">
    <location>
        <begin position="285"/>
        <end position="306"/>
    </location>
</feature>
<feature type="transmembrane region" description="Helical" evidence="6">
    <location>
        <begin position="318"/>
        <end position="337"/>
    </location>
</feature>
<keyword evidence="2" id="KW-0813">Transport</keyword>
<evidence type="ECO:0000256" key="4">
    <source>
        <dbReference type="ARBA" id="ARBA00022989"/>
    </source>
</evidence>
<name>A0A1M5YWX7_9BRAD</name>
<feature type="transmembrane region" description="Helical" evidence="6">
    <location>
        <begin position="416"/>
        <end position="437"/>
    </location>
</feature>
<accession>A0A1M5YWX7</accession>
<evidence type="ECO:0000313" key="8">
    <source>
        <dbReference type="EMBL" id="SHI16546.1"/>
    </source>
</evidence>
<organism evidence="8 9">
    <name type="scientific">Bradyrhizobium erythrophlei</name>
    <dbReference type="NCBI Taxonomy" id="1437360"/>
    <lineage>
        <taxon>Bacteria</taxon>
        <taxon>Pseudomonadati</taxon>
        <taxon>Pseudomonadota</taxon>
        <taxon>Alphaproteobacteria</taxon>
        <taxon>Hyphomicrobiales</taxon>
        <taxon>Nitrobacteraceae</taxon>
        <taxon>Bradyrhizobium</taxon>
    </lineage>
</organism>
<dbReference type="EMBL" id="LT670817">
    <property type="protein sequence ID" value="SHI16546.1"/>
    <property type="molecule type" value="Genomic_DNA"/>
</dbReference>
<gene>
    <name evidence="8" type="ORF">SAMN05443248_8911</name>
</gene>
<keyword evidence="4 6" id="KW-1133">Transmembrane helix</keyword>
<dbReference type="AlphaFoldDB" id="A0A1M5YWX7"/>
<dbReference type="Gene3D" id="1.20.1250.20">
    <property type="entry name" value="MFS general substrate transporter like domains"/>
    <property type="match status" value="1"/>
</dbReference>
<evidence type="ECO:0000256" key="1">
    <source>
        <dbReference type="ARBA" id="ARBA00004141"/>
    </source>
</evidence>
<feature type="transmembrane region" description="Helical" evidence="6">
    <location>
        <begin position="154"/>
        <end position="176"/>
    </location>
</feature>
<evidence type="ECO:0000313" key="9">
    <source>
        <dbReference type="Proteomes" id="UP000189796"/>
    </source>
</evidence>
<dbReference type="InterPro" id="IPR036259">
    <property type="entry name" value="MFS_trans_sf"/>
</dbReference>
<feature type="domain" description="Major facilitator superfamily (MFS) profile" evidence="7">
    <location>
        <begin position="28"/>
        <end position="438"/>
    </location>
</feature>
<feature type="transmembrane region" description="Helical" evidence="6">
    <location>
        <begin position="343"/>
        <end position="361"/>
    </location>
</feature>
<dbReference type="InterPro" id="IPR020846">
    <property type="entry name" value="MFS_dom"/>
</dbReference>
<keyword evidence="3 6" id="KW-0812">Transmembrane</keyword>
<feature type="transmembrane region" description="Helical" evidence="6">
    <location>
        <begin position="382"/>
        <end position="404"/>
    </location>
</feature>
<evidence type="ECO:0000256" key="6">
    <source>
        <dbReference type="SAM" id="Phobius"/>
    </source>
</evidence>
<dbReference type="InterPro" id="IPR044770">
    <property type="entry name" value="MFS_spinster-like"/>
</dbReference>
<reference evidence="8 9" key="1">
    <citation type="submission" date="2016-11" db="EMBL/GenBank/DDBJ databases">
        <authorList>
            <person name="Jaros S."/>
            <person name="Januszkiewicz K."/>
            <person name="Wedrychowicz H."/>
        </authorList>
    </citation>
    <scope>NUCLEOTIDE SEQUENCE [LARGE SCALE GENOMIC DNA]</scope>
    <source>
        <strain evidence="8 9">GAS138</strain>
    </source>
</reference>
<feature type="transmembrane region" description="Helical" evidence="6">
    <location>
        <begin position="196"/>
        <end position="218"/>
    </location>
</feature>
<keyword evidence="5 6" id="KW-0472">Membrane</keyword>
<evidence type="ECO:0000256" key="5">
    <source>
        <dbReference type="ARBA" id="ARBA00023136"/>
    </source>
</evidence>
<evidence type="ECO:0000259" key="7">
    <source>
        <dbReference type="PROSITE" id="PS50850"/>
    </source>
</evidence>
<dbReference type="PROSITE" id="PS50850">
    <property type="entry name" value="MFS"/>
    <property type="match status" value="1"/>
</dbReference>
<dbReference type="PANTHER" id="PTHR23505:SF79">
    <property type="entry name" value="PROTEIN SPINSTER"/>
    <property type="match status" value="1"/>
</dbReference>
<proteinExistence type="predicted"/>
<comment type="subcellular location">
    <subcellularLocation>
        <location evidence="1">Membrane</location>
        <topology evidence="1">Multi-pass membrane protein</topology>
    </subcellularLocation>
</comment>
<sequence>MALQSEAVPHRAASGAWTWPASSRAWYSVVVLSLVSMMSNIDRGIVNLLIGPIKRDLHLSDTAISLLIGLTFSLAYVLFSFPLSRLADTRSRKVILTTGLTLWSLATMLCGLAQSLWQLFAARALVGAAESVKGPCSMSMIADLVPHEKLPRAFAIYQLGITGGMAGALVIGGILLSMFAGMPPLSLPGGLVVRDWHMVLLVTGLPGLLLALVMLVSVREPKRRDRKSAAAVPLREVLSFLGLNWKFYAPLFLSIAVASVESYGLQAWRPMFFERTYGWGPERAGPLLGGAILIATPLGLFLGTLLAEYLTKRRPQDALLVACLMSYGLSMPLLVAMPLMPNPWLSLASGFLGFTAWSMTAPGQNAAIQIVTPNEMRGQISALYLFSISVVGGGFGPTAIALITDKVFHDEAMLRYALSGFTLMVGPVILLLIFSAVKPYALAYQRMQAGGSS</sequence>
<dbReference type="GO" id="GO:0016020">
    <property type="term" value="C:membrane"/>
    <property type="evidence" value="ECO:0007669"/>
    <property type="project" value="UniProtKB-SubCell"/>
</dbReference>
<evidence type="ECO:0000256" key="3">
    <source>
        <dbReference type="ARBA" id="ARBA00022692"/>
    </source>
</evidence>
<dbReference type="SUPFAM" id="SSF103473">
    <property type="entry name" value="MFS general substrate transporter"/>
    <property type="match status" value="1"/>
</dbReference>
<dbReference type="InterPro" id="IPR011701">
    <property type="entry name" value="MFS"/>
</dbReference>
<dbReference type="Pfam" id="PF07690">
    <property type="entry name" value="MFS_1"/>
    <property type="match status" value="1"/>
</dbReference>